<dbReference type="Proteomes" id="UP000465304">
    <property type="component" value="Unassembled WGS sequence"/>
</dbReference>
<organism evidence="2 3">
    <name type="scientific">Mycolicibacterium hippocampi</name>
    <dbReference type="NCBI Taxonomy" id="659824"/>
    <lineage>
        <taxon>Bacteria</taxon>
        <taxon>Bacillati</taxon>
        <taxon>Actinomycetota</taxon>
        <taxon>Actinomycetes</taxon>
        <taxon>Mycobacteriales</taxon>
        <taxon>Mycobacteriaceae</taxon>
        <taxon>Mycolicibacterium</taxon>
    </lineage>
</organism>
<dbReference type="EMBL" id="BLLB01000002">
    <property type="protein sequence ID" value="GFH03460.1"/>
    <property type="molecule type" value="Genomic_DNA"/>
</dbReference>
<evidence type="ECO:0000256" key="1">
    <source>
        <dbReference type="SAM" id="MobiDB-lite"/>
    </source>
</evidence>
<feature type="region of interest" description="Disordered" evidence="1">
    <location>
        <begin position="1"/>
        <end position="67"/>
    </location>
</feature>
<keyword evidence="3" id="KW-1185">Reference proteome</keyword>
<name>A0A7I9ZQZ9_9MYCO</name>
<protein>
    <submittedName>
        <fullName evidence="2">Uncharacterized protein</fullName>
    </submittedName>
</protein>
<comment type="caution">
    <text evidence="2">The sequence shown here is derived from an EMBL/GenBank/DDBJ whole genome shotgun (WGS) entry which is preliminary data.</text>
</comment>
<sequence>MTTPDRDPLGAAAEADVAEQRVPIDNTEDDSWSDTQRVSEDRDWQASEADLIEQAIPVPEDERESDR</sequence>
<evidence type="ECO:0000313" key="3">
    <source>
        <dbReference type="Proteomes" id="UP000465304"/>
    </source>
</evidence>
<proteinExistence type="predicted"/>
<evidence type="ECO:0000313" key="2">
    <source>
        <dbReference type="EMBL" id="GFH03460.1"/>
    </source>
</evidence>
<reference evidence="2 3" key="1">
    <citation type="journal article" date="2019" name="Emerg. Microbes Infect.">
        <title>Comprehensive subspecies identification of 175 nontuberculous mycobacteria species based on 7547 genomic profiles.</title>
        <authorList>
            <person name="Matsumoto Y."/>
            <person name="Kinjo T."/>
            <person name="Motooka D."/>
            <person name="Nabeya D."/>
            <person name="Jung N."/>
            <person name="Uechi K."/>
            <person name="Horii T."/>
            <person name="Iida T."/>
            <person name="Fujita J."/>
            <person name="Nakamura S."/>
        </authorList>
    </citation>
    <scope>NUCLEOTIDE SEQUENCE [LARGE SCALE GENOMIC DNA]</scope>
    <source>
        <strain evidence="2 3">JCM 30996</strain>
    </source>
</reference>
<dbReference type="RefSeq" id="WP_163891133.1">
    <property type="nucleotide sequence ID" value="NZ_BLLB01000002.1"/>
</dbReference>
<accession>A0A7I9ZQZ9</accession>
<gene>
    <name evidence="2" type="ORF">MHIP_39430</name>
</gene>
<dbReference type="AlphaFoldDB" id="A0A7I9ZQZ9"/>